<dbReference type="PANTHER" id="PTHR30627:SF1">
    <property type="entry name" value="PEPTIDOGLYCAN D,D-TRANSPEPTIDASE FTSI"/>
    <property type="match status" value="1"/>
</dbReference>
<dbReference type="Pfam" id="PF00905">
    <property type="entry name" value="Transpeptidase"/>
    <property type="match status" value="1"/>
</dbReference>
<accession>A0ABW5BN48</accession>
<keyword evidence="4" id="KW-0812">Transmembrane</keyword>
<evidence type="ECO:0000256" key="1">
    <source>
        <dbReference type="ARBA" id="ARBA00004370"/>
    </source>
</evidence>
<evidence type="ECO:0000256" key="2">
    <source>
        <dbReference type="ARBA" id="ARBA00022645"/>
    </source>
</evidence>
<proteinExistence type="predicted"/>
<gene>
    <name evidence="7" type="ORF">ACFSKO_11950</name>
</gene>
<dbReference type="InterPro" id="IPR012338">
    <property type="entry name" value="Beta-lactam/transpept-like"/>
</dbReference>
<evidence type="ECO:0000313" key="7">
    <source>
        <dbReference type="EMBL" id="MFD2206335.1"/>
    </source>
</evidence>
<evidence type="ECO:0000259" key="5">
    <source>
        <dbReference type="Pfam" id="PF00905"/>
    </source>
</evidence>
<dbReference type="Gene3D" id="3.40.710.10">
    <property type="entry name" value="DD-peptidase/beta-lactamase superfamily"/>
    <property type="match status" value="1"/>
</dbReference>
<reference evidence="8" key="1">
    <citation type="journal article" date="2019" name="Int. J. Syst. Evol. Microbiol.">
        <title>The Global Catalogue of Microorganisms (GCM) 10K type strain sequencing project: providing services to taxonomists for standard genome sequencing and annotation.</title>
        <authorList>
            <consortium name="The Broad Institute Genomics Platform"/>
            <consortium name="The Broad Institute Genome Sequencing Center for Infectious Disease"/>
            <person name="Wu L."/>
            <person name="Ma J."/>
        </authorList>
    </citation>
    <scope>NUCLEOTIDE SEQUENCE [LARGE SCALE GENOMIC DNA]</scope>
    <source>
        <strain evidence="8">CGMCC 4.7192</strain>
    </source>
</reference>
<organism evidence="7 8">
    <name type="scientific">Kiloniella antarctica</name>
    <dbReference type="NCBI Taxonomy" id="1550907"/>
    <lineage>
        <taxon>Bacteria</taxon>
        <taxon>Pseudomonadati</taxon>
        <taxon>Pseudomonadota</taxon>
        <taxon>Alphaproteobacteria</taxon>
        <taxon>Rhodospirillales</taxon>
        <taxon>Kiloniellaceae</taxon>
        <taxon>Kiloniella</taxon>
    </lineage>
</organism>
<keyword evidence="2" id="KW-0378">Hydrolase</keyword>
<protein>
    <submittedName>
        <fullName evidence="7">Peptidoglycan D,D-transpeptidase FtsI family protein</fullName>
    </submittedName>
</protein>
<evidence type="ECO:0000256" key="3">
    <source>
        <dbReference type="ARBA" id="ARBA00023136"/>
    </source>
</evidence>
<dbReference type="InterPro" id="IPR001460">
    <property type="entry name" value="PCN-bd_Tpept"/>
</dbReference>
<dbReference type="InterPro" id="IPR050515">
    <property type="entry name" value="Beta-lactam/transpept"/>
</dbReference>
<dbReference type="InterPro" id="IPR005311">
    <property type="entry name" value="PBP_dimer"/>
</dbReference>
<evidence type="ECO:0000259" key="6">
    <source>
        <dbReference type="Pfam" id="PF03717"/>
    </source>
</evidence>
<dbReference type="Gene3D" id="1.10.150.770">
    <property type="match status" value="1"/>
</dbReference>
<keyword evidence="8" id="KW-1185">Reference proteome</keyword>
<dbReference type="SUPFAM" id="SSF56601">
    <property type="entry name" value="beta-lactamase/transpeptidase-like"/>
    <property type="match status" value="1"/>
</dbReference>
<evidence type="ECO:0000313" key="8">
    <source>
        <dbReference type="Proteomes" id="UP001597294"/>
    </source>
</evidence>
<comment type="subcellular location">
    <subcellularLocation>
        <location evidence="1">Membrane</location>
    </subcellularLocation>
</comment>
<dbReference type="RefSeq" id="WP_380251813.1">
    <property type="nucleotide sequence ID" value="NZ_JBHUII010000004.1"/>
</dbReference>
<dbReference type="EMBL" id="JBHUII010000004">
    <property type="protein sequence ID" value="MFD2206335.1"/>
    <property type="molecule type" value="Genomic_DNA"/>
</dbReference>
<dbReference type="Proteomes" id="UP001597294">
    <property type="component" value="Unassembled WGS sequence"/>
</dbReference>
<dbReference type="Gene3D" id="3.90.1310.10">
    <property type="entry name" value="Penicillin-binding protein 2a (Domain 2)"/>
    <property type="match status" value="1"/>
</dbReference>
<evidence type="ECO:0000256" key="4">
    <source>
        <dbReference type="SAM" id="Phobius"/>
    </source>
</evidence>
<keyword evidence="2" id="KW-0121">Carboxypeptidase</keyword>
<dbReference type="InterPro" id="IPR036138">
    <property type="entry name" value="PBP_dimer_sf"/>
</dbReference>
<dbReference type="PANTHER" id="PTHR30627">
    <property type="entry name" value="PEPTIDOGLYCAN D,D-TRANSPEPTIDASE"/>
    <property type="match status" value="1"/>
</dbReference>
<feature type="transmembrane region" description="Helical" evidence="4">
    <location>
        <begin position="43"/>
        <end position="62"/>
    </location>
</feature>
<feature type="domain" description="Penicillin-binding protein transpeptidase" evidence="5">
    <location>
        <begin position="250"/>
        <end position="548"/>
    </location>
</feature>
<name>A0ABW5BN48_9PROT</name>
<keyword evidence="3 4" id="KW-0472">Membrane</keyword>
<feature type="domain" description="Penicillin-binding protein dimerisation" evidence="6">
    <location>
        <begin position="89"/>
        <end position="214"/>
    </location>
</feature>
<keyword evidence="4" id="KW-1133">Transmembrane helix</keyword>
<comment type="caution">
    <text evidence="7">The sequence shown here is derived from an EMBL/GenBank/DDBJ whole genome shotgun (WGS) entry which is preliminary data.</text>
</comment>
<dbReference type="Pfam" id="PF03717">
    <property type="entry name" value="PBP_dimer"/>
    <property type="match status" value="1"/>
</dbReference>
<dbReference type="SUPFAM" id="SSF56519">
    <property type="entry name" value="Penicillin binding protein dimerisation domain"/>
    <property type="match status" value="1"/>
</dbReference>
<dbReference type="Gene3D" id="3.30.450.330">
    <property type="match status" value="1"/>
</dbReference>
<sequence length="588" mass="64154">MSDWREDNKQGRLTNLASPRAPKAVITLDGRVRHALEVGRTRLIVAGTLMAIAFAIISIRLVDLTLLQGPKNSNKTTQIIDEAPPVQTVRADIVDRNGIVLATTLPTASLYAEPLKVPNPETTARLLADILPEISQDKLLKKLTSGRGFIWIKRNLTPRQQYAVNSLGIPGLNFETEQRRFYPHGKLGAHVIGFTNVDNKGLAGIEQSFDKALREKPEPVELSIDLRIQHILNEEMSRSMKEFNAIGAAGVVIDVDSGEIISSVSLPSFDPGNPGTATDDSRFNRATLGIYEMGSTFKILTSAMALDEGVASIYDGYDVSKPIRVSRFTINDYKPLKRWLSVPEILIYSSNIGTVQMALEVGTEGQRKYLSNFGLLRSASVEISEVGTPLVPSPWREINTMTISYGHGIAVSPLQLSSAISSVVNGGNLKPATFIKRAPADLPVGRRVISEKTSAYMRDLMRLVVLHGSGRNANAQGYLVGGKTGTADKLRNGRYVKNSRVSSFVAAFPMNNPRYVVYVMVDEPKGTKKTFGFATGGWVAAPVVKRVVERMAPLLGIEPVHIEDADIGGNTILKKAKARMEGRKIAAR</sequence>
<keyword evidence="2" id="KW-0645">Protease</keyword>